<evidence type="ECO:0000313" key="2">
    <source>
        <dbReference type="Proteomes" id="UP001458880"/>
    </source>
</evidence>
<dbReference type="AlphaFoldDB" id="A0AAW1HT79"/>
<evidence type="ECO:0000313" key="1">
    <source>
        <dbReference type="EMBL" id="KAK9679771.1"/>
    </source>
</evidence>
<proteinExistence type="predicted"/>
<dbReference type="EMBL" id="JASPKY010000978">
    <property type="protein sequence ID" value="KAK9679771.1"/>
    <property type="molecule type" value="Genomic_DNA"/>
</dbReference>
<gene>
    <name evidence="1" type="ORF">QE152_g39725</name>
</gene>
<accession>A0AAW1HT79</accession>
<keyword evidence="2" id="KW-1185">Reference proteome</keyword>
<sequence length="120" mass="13742">MYVEQSPSVKPVSYETYRNIFLKDFNIGFGYPRSDTCSYCDATKVKVESLESKLRLVQSGTEGEAKLKADLKRVEAEAKLHKREQQHSIEENVLKKRKAGKATTMKPLLWITARTCQLQT</sequence>
<comment type="caution">
    <text evidence="1">The sequence shown here is derived from an EMBL/GenBank/DDBJ whole genome shotgun (WGS) entry which is preliminary data.</text>
</comment>
<name>A0AAW1HT79_POPJA</name>
<dbReference type="Proteomes" id="UP001458880">
    <property type="component" value="Unassembled WGS sequence"/>
</dbReference>
<reference evidence="1 2" key="1">
    <citation type="journal article" date="2024" name="BMC Genomics">
        <title>De novo assembly and annotation of Popillia japonica's genome with initial clues to its potential as an invasive pest.</title>
        <authorList>
            <person name="Cucini C."/>
            <person name="Boschi S."/>
            <person name="Funari R."/>
            <person name="Cardaioli E."/>
            <person name="Iannotti N."/>
            <person name="Marturano G."/>
            <person name="Paoli F."/>
            <person name="Bruttini M."/>
            <person name="Carapelli A."/>
            <person name="Frati F."/>
            <person name="Nardi F."/>
        </authorList>
    </citation>
    <scope>NUCLEOTIDE SEQUENCE [LARGE SCALE GENOMIC DNA]</scope>
    <source>
        <strain evidence="1">DMR45628</strain>
    </source>
</reference>
<protein>
    <submittedName>
        <fullName evidence="1">Uncharacterized protein</fullName>
    </submittedName>
</protein>
<organism evidence="1 2">
    <name type="scientific">Popillia japonica</name>
    <name type="common">Japanese beetle</name>
    <dbReference type="NCBI Taxonomy" id="7064"/>
    <lineage>
        <taxon>Eukaryota</taxon>
        <taxon>Metazoa</taxon>
        <taxon>Ecdysozoa</taxon>
        <taxon>Arthropoda</taxon>
        <taxon>Hexapoda</taxon>
        <taxon>Insecta</taxon>
        <taxon>Pterygota</taxon>
        <taxon>Neoptera</taxon>
        <taxon>Endopterygota</taxon>
        <taxon>Coleoptera</taxon>
        <taxon>Polyphaga</taxon>
        <taxon>Scarabaeiformia</taxon>
        <taxon>Scarabaeidae</taxon>
        <taxon>Rutelinae</taxon>
        <taxon>Popillia</taxon>
    </lineage>
</organism>